<evidence type="ECO:0000313" key="3">
    <source>
        <dbReference type="Proteomes" id="UP000799766"/>
    </source>
</evidence>
<evidence type="ECO:0000313" key="2">
    <source>
        <dbReference type="EMBL" id="KAF2454199.1"/>
    </source>
</evidence>
<proteinExistence type="predicted"/>
<feature type="compositionally biased region" description="Basic and acidic residues" evidence="1">
    <location>
        <begin position="1"/>
        <end position="11"/>
    </location>
</feature>
<accession>A0A6A6NR63</accession>
<dbReference type="EMBL" id="MU001692">
    <property type="protein sequence ID" value="KAF2454199.1"/>
    <property type="molecule type" value="Genomic_DNA"/>
</dbReference>
<name>A0A6A6NR63_9PEZI</name>
<protein>
    <submittedName>
        <fullName evidence="2">Uncharacterized protein</fullName>
    </submittedName>
</protein>
<dbReference type="Proteomes" id="UP000799766">
    <property type="component" value="Unassembled WGS sequence"/>
</dbReference>
<sequence length="72" mass="7572">MERESLRRSQVGDRLALPGLGGGSEAGDARSRRASSIGLPGPGEPEEQSPQNQNGRLGPRGLRKMSGTKGFL</sequence>
<dbReference type="AlphaFoldDB" id="A0A6A6NR63"/>
<reference evidence="2" key="1">
    <citation type="journal article" date="2020" name="Stud. Mycol.">
        <title>101 Dothideomycetes genomes: a test case for predicting lifestyles and emergence of pathogens.</title>
        <authorList>
            <person name="Haridas S."/>
            <person name="Albert R."/>
            <person name="Binder M."/>
            <person name="Bloem J."/>
            <person name="Labutti K."/>
            <person name="Salamov A."/>
            <person name="Andreopoulos B."/>
            <person name="Baker S."/>
            <person name="Barry K."/>
            <person name="Bills G."/>
            <person name="Bluhm B."/>
            <person name="Cannon C."/>
            <person name="Castanera R."/>
            <person name="Culley D."/>
            <person name="Daum C."/>
            <person name="Ezra D."/>
            <person name="Gonzalez J."/>
            <person name="Henrissat B."/>
            <person name="Kuo A."/>
            <person name="Liang C."/>
            <person name="Lipzen A."/>
            <person name="Lutzoni F."/>
            <person name="Magnuson J."/>
            <person name="Mondo S."/>
            <person name="Nolan M."/>
            <person name="Ohm R."/>
            <person name="Pangilinan J."/>
            <person name="Park H.-J."/>
            <person name="Ramirez L."/>
            <person name="Alfaro M."/>
            <person name="Sun H."/>
            <person name="Tritt A."/>
            <person name="Yoshinaga Y."/>
            <person name="Zwiers L.-H."/>
            <person name="Turgeon B."/>
            <person name="Goodwin S."/>
            <person name="Spatafora J."/>
            <person name="Crous P."/>
            <person name="Grigoriev I."/>
        </authorList>
    </citation>
    <scope>NUCLEOTIDE SEQUENCE</scope>
    <source>
        <strain evidence="2">ATCC 16933</strain>
    </source>
</reference>
<organism evidence="2 3">
    <name type="scientific">Lineolata rhizophorae</name>
    <dbReference type="NCBI Taxonomy" id="578093"/>
    <lineage>
        <taxon>Eukaryota</taxon>
        <taxon>Fungi</taxon>
        <taxon>Dikarya</taxon>
        <taxon>Ascomycota</taxon>
        <taxon>Pezizomycotina</taxon>
        <taxon>Dothideomycetes</taxon>
        <taxon>Dothideomycetes incertae sedis</taxon>
        <taxon>Lineolatales</taxon>
        <taxon>Lineolataceae</taxon>
        <taxon>Lineolata</taxon>
    </lineage>
</organism>
<keyword evidence="3" id="KW-1185">Reference proteome</keyword>
<feature type="region of interest" description="Disordered" evidence="1">
    <location>
        <begin position="1"/>
        <end position="72"/>
    </location>
</feature>
<evidence type="ECO:0000256" key="1">
    <source>
        <dbReference type="SAM" id="MobiDB-lite"/>
    </source>
</evidence>
<gene>
    <name evidence="2" type="ORF">BDY21DRAFT_353265</name>
</gene>